<feature type="compositionally biased region" description="Low complexity" evidence="5">
    <location>
        <begin position="163"/>
        <end position="174"/>
    </location>
</feature>
<evidence type="ECO:0000256" key="1">
    <source>
        <dbReference type="ARBA" id="ARBA00022617"/>
    </source>
</evidence>
<feature type="domain" description="Cytochrome b5 heme-binding" evidence="6">
    <location>
        <begin position="226"/>
        <end position="301"/>
    </location>
</feature>
<dbReference type="OrthoDB" id="311396at2759"/>
<dbReference type="SUPFAM" id="SSF55856">
    <property type="entry name" value="Cytochrome b5-like heme/steroid binding domain"/>
    <property type="match status" value="1"/>
</dbReference>
<dbReference type="OMA" id="SDSAWIV"/>
<dbReference type="Pfam" id="PF00173">
    <property type="entry name" value="Cyt-b5"/>
    <property type="match status" value="1"/>
</dbReference>
<dbReference type="InterPro" id="IPR018506">
    <property type="entry name" value="Cyt_B5_heme-BS"/>
</dbReference>
<sequence>MEQIHSIRLFLEDNEIEFKYSLYTTNDTIESCFNFILNEIKKRHQTRFITLKHVENDEEITLQQLLNKKNKAVYVFLKNKPFLKSDKGLHKRKNRDTMDMTDNNTITIQKYQNYDEAKDKVTYNKQVLGQLNGIFERQNQYFVNDTETENFPELNKQKKQDEAQNNQNNQNLLQPGYVPKRTTYEIAKDDNPLDILKQKKDFQKTGGAGGSYDFVKQSQNHKQVELKGYTPDEIAQHSEAHDCWTVYQGKVYDITNYIRYHPGGQKIMLGAGKDCTALFTKYHSWVNGSFILQKYQVGYVVMRK</sequence>
<keyword evidence="8" id="KW-1185">Reference proteome</keyword>
<keyword evidence="1 4" id="KW-0349">Heme</keyword>
<proteinExistence type="inferred from homology"/>
<dbReference type="EMBL" id="LDAU01000041">
    <property type="protein sequence ID" value="KRX09991.1"/>
    <property type="molecule type" value="Genomic_DNA"/>
</dbReference>
<dbReference type="GO" id="GO:0020037">
    <property type="term" value="F:heme binding"/>
    <property type="evidence" value="ECO:0007669"/>
    <property type="project" value="UniProtKB-UniRule"/>
</dbReference>
<dbReference type="GO" id="GO:0046872">
    <property type="term" value="F:metal ion binding"/>
    <property type="evidence" value="ECO:0007669"/>
    <property type="project" value="UniProtKB-UniRule"/>
</dbReference>
<reference evidence="7 8" key="1">
    <citation type="journal article" date="2015" name="Sci. Rep.">
        <title>Genome of the facultative scuticociliatosis pathogen Pseudocohnilembus persalinus provides insight into its virulence through horizontal gene transfer.</title>
        <authorList>
            <person name="Xiong J."/>
            <person name="Wang G."/>
            <person name="Cheng J."/>
            <person name="Tian M."/>
            <person name="Pan X."/>
            <person name="Warren A."/>
            <person name="Jiang C."/>
            <person name="Yuan D."/>
            <person name="Miao W."/>
        </authorList>
    </citation>
    <scope>NUCLEOTIDE SEQUENCE [LARGE SCALE GENOMIC DNA]</scope>
    <source>
        <strain evidence="7">36N120E</strain>
    </source>
</reference>
<dbReference type="Proteomes" id="UP000054937">
    <property type="component" value="Unassembled WGS sequence"/>
</dbReference>
<dbReference type="PROSITE" id="PS50255">
    <property type="entry name" value="CYTOCHROME_B5_2"/>
    <property type="match status" value="1"/>
</dbReference>
<keyword evidence="2 4" id="KW-0479">Metal-binding</keyword>
<organism evidence="7 8">
    <name type="scientific">Pseudocohnilembus persalinus</name>
    <name type="common">Ciliate</name>
    <dbReference type="NCBI Taxonomy" id="266149"/>
    <lineage>
        <taxon>Eukaryota</taxon>
        <taxon>Sar</taxon>
        <taxon>Alveolata</taxon>
        <taxon>Ciliophora</taxon>
        <taxon>Intramacronucleata</taxon>
        <taxon>Oligohymenophorea</taxon>
        <taxon>Scuticociliatia</taxon>
        <taxon>Philasterida</taxon>
        <taxon>Pseudocohnilembidae</taxon>
        <taxon>Pseudocohnilembus</taxon>
    </lineage>
</organism>
<dbReference type="PROSITE" id="PS00191">
    <property type="entry name" value="CYTOCHROME_B5_1"/>
    <property type="match status" value="1"/>
</dbReference>
<name>A0A0V0R687_PSEPJ</name>
<evidence type="ECO:0000259" key="6">
    <source>
        <dbReference type="PROSITE" id="PS50255"/>
    </source>
</evidence>
<keyword evidence="3 4" id="KW-0408">Iron</keyword>
<dbReference type="InterPro" id="IPR001199">
    <property type="entry name" value="Cyt_B5-like_heme/steroid-bd"/>
</dbReference>
<dbReference type="FunFam" id="3.10.120.10:FF:000007">
    <property type="entry name" value="Sulfite oxidase, mitochondrial"/>
    <property type="match status" value="1"/>
</dbReference>
<comment type="similarity">
    <text evidence="4">Belongs to the cytochrome b5 family.</text>
</comment>
<evidence type="ECO:0000256" key="5">
    <source>
        <dbReference type="SAM" id="MobiDB-lite"/>
    </source>
</evidence>
<evidence type="ECO:0000256" key="2">
    <source>
        <dbReference type="ARBA" id="ARBA00022723"/>
    </source>
</evidence>
<feature type="region of interest" description="Disordered" evidence="5">
    <location>
        <begin position="153"/>
        <end position="177"/>
    </location>
</feature>
<evidence type="ECO:0000256" key="3">
    <source>
        <dbReference type="ARBA" id="ARBA00023004"/>
    </source>
</evidence>
<comment type="caution">
    <text evidence="7">The sequence shown here is derived from an EMBL/GenBank/DDBJ whole genome shotgun (WGS) entry which is preliminary data.</text>
</comment>
<protein>
    <submittedName>
        <fullName evidence="7">Cytochrome b5-like heme/steroid binding domain</fullName>
    </submittedName>
</protein>
<accession>A0A0V0R687</accession>
<dbReference type="Gene3D" id="3.10.120.10">
    <property type="entry name" value="Cytochrome b5-like heme/steroid binding domain"/>
    <property type="match status" value="1"/>
</dbReference>
<dbReference type="InParanoid" id="A0A0V0R687"/>
<dbReference type="InterPro" id="IPR051872">
    <property type="entry name" value="Cytochrome_b5/Flavoprotein_Rdt"/>
</dbReference>
<dbReference type="GO" id="GO:0005737">
    <property type="term" value="C:cytoplasm"/>
    <property type="evidence" value="ECO:0007669"/>
    <property type="project" value="TreeGrafter"/>
</dbReference>
<evidence type="ECO:0000313" key="7">
    <source>
        <dbReference type="EMBL" id="KRX09991.1"/>
    </source>
</evidence>
<dbReference type="PANTHER" id="PTHR46237">
    <property type="entry name" value="CYTOCHROME B5 REDUCTASE 4 FAMILY MEMBER"/>
    <property type="match status" value="1"/>
</dbReference>
<dbReference type="PANTHER" id="PTHR46237:SF1">
    <property type="entry name" value="CYTOCHROME B5 REDUCTASE 4"/>
    <property type="match status" value="1"/>
</dbReference>
<dbReference type="SMART" id="SM01117">
    <property type="entry name" value="Cyt-b5"/>
    <property type="match status" value="1"/>
</dbReference>
<dbReference type="AlphaFoldDB" id="A0A0V0R687"/>
<evidence type="ECO:0000313" key="8">
    <source>
        <dbReference type="Proteomes" id="UP000054937"/>
    </source>
</evidence>
<dbReference type="GO" id="GO:0004128">
    <property type="term" value="F:cytochrome-b5 reductase activity, acting on NAD(P)H"/>
    <property type="evidence" value="ECO:0007669"/>
    <property type="project" value="TreeGrafter"/>
</dbReference>
<gene>
    <name evidence="7" type="ORF">PPERSA_08392</name>
</gene>
<evidence type="ECO:0000256" key="4">
    <source>
        <dbReference type="RuleBase" id="RU362121"/>
    </source>
</evidence>
<dbReference type="InterPro" id="IPR036400">
    <property type="entry name" value="Cyt_B5-like_heme/steroid_sf"/>
</dbReference>